<keyword evidence="1" id="KW-1133">Transmembrane helix</keyword>
<feature type="transmembrane region" description="Helical" evidence="1">
    <location>
        <begin position="33"/>
        <end position="55"/>
    </location>
</feature>
<proteinExistence type="predicted"/>
<sequence>MLASTDVSLECSASLGETYSYIMNYMKSLIRGILFFFSVASSFTKTAPIYFHWIYTLGVVSLVDLRARNQVVIDWKPSLLLRKLH</sequence>
<reference evidence="2" key="1">
    <citation type="journal article" date="2015" name="Genome Biol. Evol.">
        <title>Organellar Genomes of White Spruce (Picea glauca): Assembly and Annotation.</title>
        <authorList>
            <person name="Jackman S.D."/>
            <person name="Warren R.L."/>
            <person name="Gibb E.A."/>
            <person name="Vandervalk B.P."/>
            <person name="Mohamadi H."/>
            <person name="Chu J."/>
            <person name="Raymond A."/>
            <person name="Pleasance S."/>
            <person name="Coope R."/>
            <person name="Wildung M.R."/>
            <person name="Ritland C.E."/>
            <person name="Bousquet J."/>
            <person name="Jones S.J."/>
            <person name="Bohlmann J."/>
            <person name="Birol I."/>
        </authorList>
    </citation>
    <scope>NUCLEOTIDE SEQUENCE [LARGE SCALE GENOMIC DNA]</scope>
    <source>
        <tissue evidence="2">Flushing bud</tissue>
    </source>
</reference>
<dbReference type="EMBL" id="LKAM01000001">
    <property type="protein sequence ID" value="KUM50637.1"/>
    <property type="molecule type" value="Genomic_DNA"/>
</dbReference>
<name>A0A101M4C3_PICGL</name>
<keyword evidence="1" id="KW-0472">Membrane</keyword>
<accession>A0A101M4C3</accession>
<geneLocation type="mitochondrion" evidence="2"/>
<dbReference type="AlphaFoldDB" id="A0A101M4C3"/>
<keyword evidence="2" id="KW-0496">Mitochondrion</keyword>
<evidence type="ECO:0000256" key="1">
    <source>
        <dbReference type="SAM" id="Phobius"/>
    </source>
</evidence>
<protein>
    <submittedName>
        <fullName evidence="2">Uncharacterized protein</fullName>
    </submittedName>
</protein>
<gene>
    <name evidence="2" type="ORF">ABT39_MTgene481</name>
</gene>
<comment type="caution">
    <text evidence="2">The sequence shown here is derived from an EMBL/GenBank/DDBJ whole genome shotgun (WGS) entry which is preliminary data.</text>
</comment>
<organism evidence="2">
    <name type="scientific">Picea glauca</name>
    <name type="common">White spruce</name>
    <name type="synonym">Pinus glauca</name>
    <dbReference type="NCBI Taxonomy" id="3330"/>
    <lineage>
        <taxon>Eukaryota</taxon>
        <taxon>Viridiplantae</taxon>
        <taxon>Streptophyta</taxon>
        <taxon>Embryophyta</taxon>
        <taxon>Tracheophyta</taxon>
        <taxon>Spermatophyta</taxon>
        <taxon>Pinopsida</taxon>
        <taxon>Pinidae</taxon>
        <taxon>Conifers I</taxon>
        <taxon>Pinales</taxon>
        <taxon>Pinaceae</taxon>
        <taxon>Picea</taxon>
    </lineage>
</organism>
<keyword evidence="1" id="KW-0812">Transmembrane</keyword>
<evidence type="ECO:0000313" key="2">
    <source>
        <dbReference type="EMBL" id="KUM50637.1"/>
    </source>
</evidence>